<organism evidence="12 13">
    <name type="scientific">Durio zibethinus</name>
    <name type="common">Durian</name>
    <dbReference type="NCBI Taxonomy" id="66656"/>
    <lineage>
        <taxon>Eukaryota</taxon>
        <taxon>Viridiplantae</taxon>
        <taxon>Streptophyta</taxon>
        <taxon>Embryophyta</taxon>
        <taxon>Tracheophyta</taxon>
        <taxon>Spermatophyta</taxon>
        <taxon>Magnoliopsida</taxon>
        <taxon>eudicotyledons</taxon>
        <taxon>Gunneridae</taxon>
        <taxon>Pentapetalae</taxon>
        <taxon>rosids</taxon>
        <taxon>malvids</taxon>
        <taxon>Malvales</taxon>
        <taxon>Malvaceae</taxon>
        <taxon>Helicteroideae</taxon>
        <taxon>Durio</taxon>
    </lineage>
</organism>
<evidence type="ECO:0000256" key="4">
    <source>
        <dbReference type="ARBA" id="ARBA00022723"/>
    </source>
</evidence>
<reference evidence="13" key="1">
    <citation type="submission" date="2025-08" db="UniProtKB">
        <authorList>
            <consortium name="RefSeq"/>
        </authorList>
    </citation>
    <scope>IDENTIFICATION</scope>
    <source>
        <tissue evidence="13">Fruit stalk</tissue>
    </source>
</reference>
<keyword evidence="4" id="KW-0479">Metal-binding</keyword>
<evidence type="ECO:0000259" key="11">
    <source>
        <dbReference type="Pfam" id="PF22456"/>
    </source>
</evidence>
<keyword evidence="6" id="KW-0862">Zinc</keyword>
<dbReference type="InterPro" id="IPR011249">
    <property type="entry name" value="Metalloenz_LuxS/M16"/>
</dbReference>
<evidence type="ECO:0000256" key="6">
    <source>
        <dbReference type="ARBA" id="ARBA00022833"/>
    </source>
</evidence>
<dbReference type="Pfam" id="PF05193">
    <property type="entry name" value="Peptidase_M16_C"/>
    <property type="match status" value="1"/>
</dbReference>
<evidence type="ECO:0000256" key="3">
    <source>
        <dbReference type="ARBA" id="ARBA00022670"/>
    </source>
</evidence>
<dbReference type="PANTHER" id="PTHR43690:SF18">
    <property type="entry name" value="INSULIN-DEGRADING ENZYME-RELATED"/>
    <property type="match status" value="1"/>
</dbReference>
<dbReference type="InterPro" id="IPR011765">
    <property type="entry name" value="Pept_M16_N"/>
</dbReference>
<dbReference type="FunFam" id="3.30.830.10:FF:000028">
    <property type="entry name" value="Insulin-degrading enzyme-like 1 peroxisomal"/>
    <property type="match status" value="1"/>
</dbReference>
<dbReference type="FunFam" id="3.30.830.10:FF:000003">
    <property type="entry name" value="Insulin-degrading enzyme"/>
    <property type="match status" value="1"/>
</dbReference>
<dbReference type="FunFam" id="3.30.830.10:FF:000005">
    <property type="entry name" value="nardilysin isoform X1"/>
    <property type="match status" value="1"/>
</dbReference>
<dbReference type="Pfam" id="PF00675">
    <property type="entry name" value="Peptidase_M16"/>
    <property type="match status" value="1"/>
</dbReference>
<dbReference type="Gene3D" id="3.30.830.10">
    <property type="entry name" value="Metalloenzyme, LuxS/M16 peptidase-like"/>
    <property type="match status" value="4"/>
</dbReference>
<evidence type="ECO:0000256" key="5">
    <source>
        <dbReference type="ARBA" id="ARBA00022801"/>
    </source>
</evidence>
<dbReference type="GO" id="GO:0005829">
    <property type="term" value="C:cytosol"/>
    <property type="evidence" value="ECO:0007669"/>
    <property type="project" value="TreeGrafter"/>
</dbReference>
<feature type="domain" description="Peptidase M16 N-terminal" evidence="8">
    <location>
        <begin position="33"/>
        <end position="148"/>
    </location>
</feature>
<dbReference type="KEGG" id="dzi:111311511"/>
<comment type="cofactor">
    <cofactor evidence="1">
        <name>Zn(2+)</name>
        <dbReference type="ChEBI" id="CHEBI:29105"/>
    </cofactor>
</comment>
<dbReference type="GeneID" id="111311511"/>
<dbReference type="GO" id="GO:0005739">
    <property type="term" value="C:mitochondrion"/>
    <property type="evidence" value="ECO:0007669"/>
    <property type="project" value="TreeGrafter"/>
</dbReference>
<feature type="domain" description="Peptidase M16 C-terminal" evidence="9">
    <location>
        <begin position="196"/>
        <end position="401"/>
    </location>
</feature>
<keyword evidence="5" id="KW-0378">Hydrolase</keyword>
<dbReference type="SUPFAM" id="SSF63411">
    <property type="entry name" value="LuxS/MPP-like metallohydrolase"/>
    <property type="match status" value="5"/>
</dbReference>
<evidence type="ECO:0000313" key="12">
    <source>
        <dbReference type="Proteomes" id="UP000515121"/>
    </source>
</evidence>
<dbReference type="Proteomes" id="UP000515121">
    <property type="component" value="Unplaced"/>
</dbReference>
<sequence>MANGIENEEVVIVKPQTDKRKYRRIVLGNSLQVLLVSDPDTDKSAACMLVSVGNFSDPDGLEGLAYFLMYVLPYASEKHPSEDSFSKYVSEHGGHRNGSMGCDWTSYYFDINNDSFEEALERFSQFLIKPLMISEATVREIKTIESVYQLGLLSDPRRLKQLQKHFSIESHPYHKFSTGNWYTLEVRPKAKGLDIRHELLKFYDENYSANLMHLVVYTKESLDKIQSSVENKFQDIRNSNQRGFRITGLPFTSEHLMILVKLVPIKEGHKLRIEWPITPSRHHYKEAPCKYLGHVIRHKGEGSVYHILKTLGTKNGLGTQLDGSASLEGSTNIQVKRGSKAGWAMQLFAHENEITSELSFFTVTVDLTEDGHEHMQDVVGLLFKYIKFLRESGICKRVFEELSAVCEIEFHYQDKIPPFNYVVKIASRMQKYPPKDWLVGSLLPSNFSPELVQMILRELSPKNVRIFWASKKFEGKTDKVEPWYCTAYSVERVTTSMIEKWMSSAPIDNLQLPAANMFIPKNFSLKDAREKVKFPVLLRKSSYSKLWYKPDTMFSIPKAFVKIEFNCPHARISPEAEVLRNIFLRLLRDYLNEHVYYAQVAGLHCYIRHTDRGFEVTLSGYNDKVNILLETVIDKIANFDVKPDRFSIIKEMITKDIHNNKFQEPSELAKVYCSLILKDKLWPWKDRLEVLPPLKVEDLVKFIPMMFSSTFLECFIAGNMKCEEATSIIETIEDIFFKGSNPICQPFFPSLHLTNEVVKLQRGMNYLYSEEDLNPINENSALLHYIQVHRDDFVLNVKLRLFRLIAKEAAYHQLRSVEQLGYINDFYLRNDFGIHGVVFLIQSTVKSPREIDLRVEEFLKKFENKIYEMTSDEFKSNVNALIDTYMEKHKNLWEESSYYWWEIVSGTLKFDRKEAQVEILRQLTQQEFIDFFDEYIKVGSPRKKTLSVRIYGKKHLTEYKSEKNEPLQLQYVRIHDILNFRTSQPHYGSSKGSFIHMKL</sequence>
<keyword evidence="7" id="KW-0482">Metalloprotease</keyword>
<dbReference type="InterPro" id="IPR054734">
    <property type="entry name" value="PqqF-like_C_4"/>
</dbReference>
<dbReference type="AlphaFoldDB" id="A0A6P6AP73"/>
<gene>
    <name evidence="13" type="primary">LOC111311511</name>
</gene>
<evidence type="ECO:0000259" key="10">
    <source>
        <dbReference type="Pfam" id="PF16187"/>
    </source>
</evidence>
<dbReference type="FunFam" id="3.30.830.10:FF:000004">
    <property type="entry name" value="Putative insulin-degrading enzyme"/>
    <property type="match status" value="1"/>
</dbReference>
<protein>
    <submittedName>
        <fullName evidence="13">Insulin-degrading enzyme-like 1, peroxisomal isoform X1</fullName>
    </submittedName>
</protein>
<evidence type="ECO:0000259" key="8">
    <source>
        <dbReference type="Pfam" id="PF00675"/>
    </source>
</evidence>
<dbReference type="GO" id="GO:0051603">
    <property type="term" value="P:proteolysis involved in protein catabolic process"/>
    <property type="evidence" value="ECO:0007669"/>
    <property type="project" value="TreeGrafter"/>
</dbReference>
<dbReference type="GO" id="GO:0046872">
    <property type="term" value="F:metal ion binding"/>
    <property type="evidence" value="ECO:0007669"/>
    <property type="project" value="UniProtKB-KW"/>
</dbReference>
<dbReference type="GO" id="GO:0043171">
    <property type="term" value="P:peptide catabolic process"/>
    <property type="evidence" value="ECO:0007669"/>
    <property type="project" value="TreeGrafter"/>
</dbReference>
<evidence type="ECO:0000313" key="13">
    <source>
        <dbReference type="RefSeq" id="XP_022766676.1"/>
    </source>
</evidence>
<accession>A0A6P6AP73</accession>
<feature type="domain" description="Peptidase M16 middle/third" evidence="10">
    <location>
        <begin position="410"/>
        <end position="689"/>
    </location>
</feature>
<dbReference type="InterPro" id="IPR007863">
    <property type="entry name" value="Peptidase_M16_C"/>
</dbReference>
<evidence type="ECO:0000256" key="2">
    <source>
        <dbReference type="ARBA" id="ARBA00007261"/>
    </source>
</evidence>
<keyword evidence="3" id="KW-0645">Protease</keyword>
<evidence type="ECO:0000256" key="1">
    <source>
        <dbReference type="ARBA" id="ARBA00001947"/>
    </source>
</evidence>
<evidence type="ECO:0000256" key="7">
    <source>
        <dbReference type="ARBA" id="ARBA00023049"/>
    </source>
</evidence>
<keyword evidence="12" id="KW-1185">Reference proteome</keyword>
<proteinExistence type="inferred from homology"/>
<dbReference type="InterPro" id="IPR032632">
    <property type="entry name" value="Peptidase_M16_M"/>
</dbReference>
<dbReference type="Pfam" id="PF22456">
    <property type="entry name" value="PqqF-like_C_4"/>
    <property type="match status" value="1"/>
</dbReference>
<comment type="similarity">
    <text evidence="2">Belongs to the peptidase M16 family.</text>
</comment>
<dbReference type="RefSeq" id="XP_022766676.1">
    <property type="nucleotide sequence ID" value="XM_022910941.1"/>
</dbReference>
<feature type="domain" description="Coenzyme PQQ synthesis protein F-like C-terminal lobe" evidence="11">
    <location>
        <begin position="804"/>
        <end position="900"/>
    </location>
</feature>
<evidence type="ECO:0000259" key="9">
    <source>
        <dbReference type="Pfam" id="PF05193"/>
    </source>
</evidence>
<name>A0A6P6AP73_DURZI</name>
<dbReference type="Pfam" id="PF16187">
    <property type="entry name" value="Peptidase_M16_M"/>
    <property type="match status" value="1"/>
</dbReference>
<dbReference type="InterPro" id="IPR050626">
    <property type="entry name" value="Peptidase_M16"/>
</dbReference>
<dbReference type="GO" id="GO:0004222">
    <property type="term" value="F:metalloendopeptidase activity"/>
    <property type="evidence" value="ECO:0007669"/>
    <property type="project" value="TreeGrafter"/>
</dbReference>
<dbReference type="OrthoDB" id="952271at2759"/>
<dbReference type="PANTHER" id="PTHR43690">
    <property type="entry name" value="NARDILYSIN"/>
    <property type="match status" value="1"/>
</dbReference>